<organism evidence="3 4">
    <name type="scientific">Glycine soja</name>
    <name type="common">Wild soybean</name>
    <dbReference type="NCBI Taxonomy" id="3848"/>
    <lineage>
        <taxon>Eukaryota</taxon>
        <taxon>Viridiplantae</taxon>
        <taxon>Streptophyta</taxon>
        <taxon>Embryophyta</taxon>
        <taxon>Tracheophyta</taxon>
        <taxon>Spermatophyta</taxon>
        <taxon>Magnoliopsida</taxon>
        <taxon>eudicotyledons</taxon>
        <taxon>Gunneridae</taxon>
        <taxon>Pentapetalae</taxon>
        <taxon>rosids</taxon>
        <taxon>fabids</taxon>
        <taxon>Fabales</taxon>
        <taxon>Fabaceae</taxon>
        <taxon>Papilionoideae</taxon>
        <taxon>50 kb inversion clade</taxon>
        <taxon>NPAAA clade</taxon>
        <taxon>indigoferoid/millettioid clade</taxon>
        <taxon>Phaseoleae</taxon>
        <taxon>Glycine</taxon>
        <taxon>Glycine subgen. Soja</taxon>
    </lineage>
</organism>
<dbReference type="InterPro" id="IPR052006">
    <property type="entry name" value="MLP-like"/>
</dbReference>
<dbReference type="EMBL" id="QZWG01000015">
    <property type="protein sequence ID" value="RZB65697.1"/>
    <property type="molecule type" value="Genomic_DNA"/>
</dbReference>
<evidence type="ECO:0000256" key="1">
    <source>
        <dbReference type="ARBA" id="ARBA00038242"/>
    </source>
</evidence>
<dbReference type="InterPro" id="IPR023393">
    <property type="entry name" value="START-like_dom_sf"/>
</dbReference>
<proteinExistence type="inferred from homology"/>
<sequence length="216" mass="25028">MLFNIMSFAYFTFIARVGAKSKHRISKHQEYLHGGVVRVPMECIEGYDDAMTNLFHFLLLNFLIMSLAGKISIEIGVHASAAKWFNLFATQLHHVQNLTERVHETKLHHGDDWHHNESIKHWTCTIDGKVTTYHESIESVDEPNKTITYKIFGEDIDHQYKVFKVIFQAIHKDHGGAFIKWTIEYERVGEEVDLPFGFIEYLNKGSRDVDGHLLKA</sequence>
<gene>
    <name evidence="3" type="ORF">D0Y65_041665</name>
</gene>
<dbReference type="PANTHER" id="PTHR31338">
    <property type="entry name" value="POLYKETIDE CYCLASE/DEHYDRASE AND LIPID TRANSPORT SUPERFAMILY PROTEIN"/>
    <property type="match status" value="1"/>
</dbReference>
<comment type="caution">
    <text evidence="3">The sequence shown here is derived from an EMBL/GenBank/DDBJ whole genome shotgun (WGS) entry which is preliminary data.</text>
</comment>
<dbReference type="SUPFAM" id="SSF55961">
    <property type="entry name" value="Bet v1-like"/>
    <property type="match status" value="1"/>
</dbReference>
<keyword evidence="4" id="KW-1185">Reference proteome</keyword>
<feature type="domain" description="Bet v I/Major latex protein" evidence="2">
    <location>
        <begin position="66"/>
        <end position="216"/>
    </location>
</feature>
<comment type="similarity">
    <text evidence="1">Belongs to the MLP family.</text>
</comment>
<accession>A0A445GWL1</accession>
<dbReference type="SMART" id="SM01037">
    <property type="entry name" value="Bet_v_1"/>
    <property type="match status" value="1"/>
</dbReference>
<protein>
    <submittedName>
        <fullName evidence="3">MLP-like protein 43</fullName>
    </submittedName>
</protein>
<dbReference type="InterPro" id="IPR000916">
    <property type="entry name" value="Bet_v_I/MLP"/>
</dbReference>
<dbReference type="Proteomes" id="UP000289340">
    <property type="component" value="Chromosome 15"/>
</dbReference>
<dbReference type="Pfam" id="PF00407">
    <property type="entry name" value="Bet_v_1"/>
    <property type="match status" value="1"/>
</dbReference>
<name>A0A445GWL1_GLYSO</name>
<dbReference type="AlphaFoldDB" id="A0A445GWL1"/>
<evidence type="ECO:0000259" key="2">
    <source>
        <dbReference type="SMART" id="SM01037"/>
    </source>
</evidence>
<evidence type="ECO:0000313" key="4">
    <source>
        <dbReference type="Proteomes" id="UP000289340"/>
    </source>
</evidence>
<dbReference type="Gene3D" id="3.30.530.20">
    <property type="match status" value="1"/>
</dbReference>
<evidence type="ECO:0000313" key="3">
    <source>
        <dbReference type="EMBL" id="RZB65697.1"/>
    </source>
</evidence>
<dbReference type="PANTHER" id="PTHR31338:SF16">
    <property type="entry name" value="POLYKETIDE CYCLASE_DEHYDRASE AND LIPID TRANSPORT SUPERFAMILY PROTEIN"/>
    <property type="match status" value="1"/>
</dbReference>
<dbReference type="GO" id="GO:0006952">
    <property type="term" value="P:defense response"/>
    <property type="evidence" value="ECO:0007669"/>
    <property type="project" value="InterPro"/>
</dbReference>
<reference evidence="3 4" key="1">
    <citation type="submission" date="2018-09" db="EMBL/GenBank/DDBJ databases">
        <title>A high-quality reference genome of wild soybean provides a powerful tool to mine soybean genomes.</title>
        <authorList>
            <person name="Xie M."/>
            <person name="Chung C.Y.L."/>
            <person name="Li M.-W."/>
            <person name="Wong F.-L."/>
            <person name="Chan T.-F."/>
            <person name="Lam H.-M."/>
        </authorList>
    </citation>
    <scope>NUCLEOTIDE SEQUENCE [LARGE SCALE GENOMIC DNA]</scope>
    <source>
        <strain evidence="4">cv. W05</strain>
        <tissue evidence="3">Hypocotyl of etiolated seedlings</tissue>
    </source>
</reference>